<keyword evidence="4" id="KW-1185">Reference proteome</keyword>
<reference evidence="4" key="1">
    <citation type="journal article" date="2024" name="IScience">
        <title>Strigolactones Initiate the Formation of Haustorium-like Structures in Castilleja.</title>
        <authorList>
            <person name="Buerger M."/>
            <person name="Peterson D."/>
            <person name="Chory J."/>
        </authorList>
    </citation>
    <scope>NUCLEOTIDE SEQUENCE [LARGE SCALE GENOMIC DNA]</scope>
</reference>
<accession>A0ABD3CI14</accession>
<dbReference type="AlphaFoldDB" id="A0ABD3CI14"/>
<dbReference type="Proteomes" id="UP001632038">
    <property type="component" value="Unassembled WGS sequence"/>
</dbReference>
<comment type="caution">
    <text evidence="3">The sequence shown here is derived from an EMBL/GenBank/DDBJ whole genome shotgun (WGS) entry which is preliminary data.</text>
</comment>
<keyword evidence="2" id="KW-0732">Signal</keyword>
<evidence type="ECO:0000256" key="2">
    <source>
        <dbReference type="SAM" id="SignalP"/>
    </source>
</evidence>
<evidence type="ECO:0000313" key="4">
    <source>
        <dbReference type="Proteomes" id="UP001632038"/>
    </source>
</evidence>
<feature type="compositionally biased region" description="Polar residues" evidence="1">
    <location>
        <begin position="90"/>
        <end position="100"/>
    </location>
</feature>
<feature type="chain" id="PRO_5044832274" evidence="2">
    <location>
        <begin position="28"/>
        <end position="114"/>
    </location>
</feature>
<feature type="region of interest" description="Disordered" evidence="1">
    <location>
        <begin position="58"/>
        <end position="114"/>
    </location>
</feature>
<gene>
    <name evidence="3" type="ORF">CASFOL_026777</name>
</gene>
<feature type="signal peptide" evidence="2">
    <location>
        <begin position="1"/>
        <end position="27"/>
    </location>
</feature>
<protein>
    <submittedName>
        <fullName evidence="3">Uncharacterized protein</fullName>
    </submittedName>
</protein>
<evidence type="ECO:0000256" key="1">
    <source>
        <dbReference type="SAM" id="MobiDB-lite"/>
    </source>
</evidence>
<proteinExistence type="predicted"/>
<organism evidence="3 4">
    <name type="scientific">Castilleja foliolosa</name>
    <dbReference type="NCBI Taxonomy" id="1961234"/>
    <lineage>
        <taxon>Eukaryota</taxon>
        <taxon>Viridiplantae</taxon>
        <taxon>Streptophyta</taxon>
        <taxon>Embryophyta</taxon>
        <taxon>Tracheophyta</taxon>
        <taxon>Spermatophyta</taxon>
        <taxon>Magnoliopsida</taxon>
        <taxon>eudicotyledons</taxon>
        <taxon>Gunneridae</taxon>
        <taxon>Pentapetalae</taxon>
        <taxon>asterids</taxon>
        <taxon>lamiids</taxon>
        <taxon>Lamiales</taxon>
        <taxon>Orobanchaceae</taxon>
        <taxon>Pedicularideae</taxon>
        <taxon>Castillejinae</taxon>
        <taxon>Castilleja</taxon>
    </lineage>
</organism>
<name>A0ABD3CI14_9LAMI</name>
<dbReference type="EMBL" id="JAVIJP010000034">
    <property type="protein sequence ID" value="KAL3629555.1"/>
    <property type="molecule type" value="Genomic_DNA"/>
</dbReference>
<sequence>MEAKKVYVIVLLLTLLLVDEYMMGSEAKIRNKKSCKKKCAKTCKKYGAGKCKLRKCPCLNKRGAMPPPRPYQNNDDPQENNDVDSPGRDNLSNAQENNYDSPGAQENYDQNGGY</sequence>
<evidence type="ECO:0000313" key="3">
    <source>
        <dbReference type="EMBL" id="KAL3629555.1"/>
    </source>
</evidence>